<reference evidence="2" key="1">
    <citation type="journal article" date="2019" name="bioRxiv">
        <title>The Genome of the Zebra Mussel, Dreissena polymorpha: A Resource for Invasive Species Research.</title>
        <authorList>
            <person name="McCartney M.A."/>
            <person name="Auch B."/>
            <person name="Kono T."/>
            <person name="Mallez S."/>
            <person name="Zhang Y."/>
            <person name="Obille A."/>
            <person name="Becker A."/>
            <person name="Abrahante J.E."/>
            <person name="Garbe J."/>
            <person name="Badalamenti J.P."/>
            <person name="Herman A."/>
            <person name="Mangelson H."/>
            <person name="Liachko I."/>
            <person name="Sullivan S."/>
            <person name="Sone E.D."/>
            <person name="Koren S."/>
            <person name="Silverstein K.A.T."/>
            <person name="Beckman K.B."/>
            <person name="Gohl D.M."/>
        </authorList>
    </citation>
    <scope>NUCLEOTIDE SEQUENCE</scope>
    <source>
        <strain evidence="2">Duluth1</strain>
        <tissue evidence="2">Whole animal</tissue>
    </source>
</reference>
<proteinExistence type="predicted"/>
<gene>
    <name evidence="2" type="ORF">DPMN_101219</name>
</gene>
<evidence type="ECO:0000256" key="1">
    <source>
        <dbReference type="SAM" id="MobiDB-lite"/>
    </source>
</evidence>
<dbReference type="EMBL" id="JAIWYP010000003">
    <property type="protein sequence ID" value="KAH3858591.1"/>
    <property type="molecule type" value="Genomic_DNA"/>
</dbReference>
<comment type="caution">
    <text evidence="2">The sequence shown here is derived from an EMBL/GenBank/DDBJ whole genome shotgun (WGS) entry which is preliminary data.</text>
</comment>
<keyword evidence="3" id="KW-1185">Reference proteome</keyword>
<protein>
    <submittedName>
        <fullName evidence="2">Uncharacterized protein</fullName>
    </submittedName>
</protein>
<dbReference type="Proteomes" id="UP000828390">
    <property type="component" value="Unassembled WGS sequence"/>
</dbReference>
<evidence type="ECO:0000313" key="2">
    <source>
        <dbReference type="EMBL" id="KAH3858591.1"/>
    </source>
</evidence>
<reference evidence="2" key="2">
    <citation type="submission" date="2020-11" db="EMBL/GenBank/DDBJ databases">
        <authorList>
            <person name="McCartney M.A."/>
            <person name="Auch B."/>
            <person name="Kono T."/>
            <person name="Mallez S."/>
            <person name="Becker A."/>
            <person name="Gohl D.M."/>
            <person name="Silverstein K.A.T."/>
            <person name="Koren S."/>
            <person name="Bechman K.B."/>
            <person name="Herman A."/>
            <person name="Abrahante J.E."/>
            <person name="Garbe J."/>
        </authorList>
    </citation>
    <scope>NUCLEOTIDE SEQUENCE</scope>
    <source>
        <strain evidence="2">Duluth1</strain>
        <tissue evidence="2">Whole animal</tissue>
    </source>
</reference>
<organism evidence="2 3">
    <name type="scientific">Dreissena polymorpha</name>
    <name type="common">Zebra mussel</name>
    <name type="synonym">Mytilus polymorpha</name>
    <dbReference type="NCBI Taxonomy" id="45954"/>
    <lineage>
        <taxon>Eukaryota</taxon>
        <taxon>Metazoa</taxon>
        <taxon>Spiralia</taxon>
        <taxon>Lophotrochozoa</taxon>
        <taxon>Mollusca</taxon>
        <taxon>Bivalvia</taxon>
        <taxon>Autobranchia</taxon>
        <taxon>Heteroconchia</taxon>
        <taxon>Euheterodonta</taxon>
        <taxon>Imparidentia</taxon>
        <taxon>Neoheterodontei</taxon>
        <taxon>Myida</taxon>
        <taxon>Dreissenoidea</taxon>
        <taxon>Dreissenidae</taxon>
        <taxon>Dreissena</taxon>
    </lineage>
</organism>
<sequence>MNMSNAKHLSLHDPDTLSSGNDEERRLDCSLFLFENLEVLELCCVCNIEDMTSCHNSERVLLTEGITNQSTSFYGPKLVSFKMKNCMCNGLDLSSCPNLETITIHMSSDDYGDITLIHIALHGLAKLKSLKMKECDFEEILSQSGKNHYSWMGHT</sequence>
<accession>A0A9D4LII4</accession>
<evidence type="ECO:0000313" key="3">
    <source>
        <dbReference type="Proteomes" id="UP000828390"/>
    </source>
</evidence>
<dbReference type="AlphaFoldDB" id="A0A9D4LII4"/>
<feature type="region of interest" description="Disordered" evidence="1">
    <location>
        <begin position="1"/>
        <end position="21"/>
    </location>
</feature>
<name>A0A9D4LII4_DREPO</name>